<dbReference type="Gene3D" id="1.20.1270.280">
    <property type="match status" value="1"/>
</dbReference>
<feature type="domain" description="Dynein heavy chain C-terminal" evidence="1">
    <location>
        <begin position="6"/>
        <end position="287"/>
    </location>
</feature>
<dbReference type="PANTHER" id="PTHR46961:SF8">
    <property type="entry name" value="DYNEIN AXONEMAL HEAVY CHAIN 7"/>
    <property type="match status" value="1"/>
</dbReference>
<dbReference type="InterPro" id="IPR043160">
    <property type="entry name" value="Dynein_C_barrel"/>
</dbReference>
<reference evidence="2" key="1">
    <citation type="submission" date="2017-08" db="EMBL/GenBank/DDBJ databases">
        <authorList>
            <person name="Polle J.E."/>
            <person name="Barry K."/>
            <person name="Cushman J."/>
            <person name="Schmutz J."/>
            <person name="Tran D."/>
            <person name="Hathwaick L.T."/>
            <person name="Yim W.C."/>
            <person name="Jenkins J."/>
            <person name="Mckie-Krisberg Z.M."/>
            <person name="Prochnik S."/>
            <person name="Lindquist E."/>
            <person name="Dockter R.B."/>
            <person name="Adam C."/>
            <person name="Molina H."/>
            <person name="Bunkerborg J."/>
            <person name="Jin E."/>
            <person name="Buchheim M."/>
            <person name="Magnuson J."/>
        </authorList>
    </citation>
    <scope>NUCLEOTIDE SEQUENCE</scope>
    <source>
        <strain evidence="2">CCAP 19/18</strain>
    </source>
</reference>
<dbReference type="Pfam" id="PF18199">
    <property type="entry name" value="Dynein_C"/>
    <property type="match status" value="1"/>
</dbReference>
<organism evidence="2 3">
    <name type="scientific">Dunaliella salina</name>
    <name type="common">Green alga</name>
    <name type="synonym">Protococcus salinus</name>
    <dbReference type="NCBI Taxonomy" id="3046"/>
    <lineage>
        <taxon>Eukaryota</taxon>
        <taxon>Viridiplantae</taxon>
        <taxon>Chlorophyta</taxon>
        <taxon>core chlorophytes</taxon>
        <taxon>Chlorophyceae</taxon>
        <taxon>CS clade</taxon>
        <taxon>Chlamydomonadales</taxon>
        <taxon>Dunaliellaceae</taxon>
        <taxon>Dunaliella</taxon>
    </lineage>
</organism>
<evidence type="ECO:0000313" key="2">
    <source>
        <dbReference type="EMBL" id="KAF5843851.1"/>
    </source>
</evidence>
<name>A0ABQ7HAH1_DUNSA</name>
<gene>
    <name evidence="2" type="ORF">DUNSADRAFT_5089</name>
</gene>
<accession>A0ABQ7HAH1</accession>
<protein>
    <submittedName>
        <fullName evidence="2">Dynein, axonemal, heavy chain 1</fullName>
    </submittedName>
</protein>
<feature type="non-terminal residue" evidence="2">
    <location>
        <position position="1"/>
    </location>
</feature>
<dbReference type="InterPro" id="IPR026983">
    <property type="entry name" value="DHC"/>
</dbReference>
<evidence type="ECO:0000259" key="1">
    <source>
        <dbReference type="Pfam" id="PF18199"/>
    </source>
</evidence>
<dbReference type="InterPro" id="IPR041228">
    <property type="entry name" value="Dynein_C"/>
</dbReference>
<dbReference type="PANTHER" id="PTHR46961">
    <property type="entry name" value="DYNEIN HEAVY CHAIN 1, AXONEMAL-LIKE PROTEIN"/>
    <property type="match status" value="1"/>
</dbReference>
<proteinExistence type="predicted"/>
<dbReference type="Proteomes" id="UP000815325">
    <property type="component" value="Unassembled WGS sequence"/>
</dbReference>
<evidence type="ECO:0000313" key="3">
    <source>
        <dbReference type="Proteomes" id="UP000815325"/>
    </source>
</evidence>
<dbReference type="EMBL" id="MU069437">
    <property type="protein sequence ID" value="KAF5843851.1"/>
    <property type="molecule type" value="Genomic_DNA"/>
</dbReference>
<keyword evidence="3" id="KW-1185">Reference proteome</keyword>
<comment type="caution">
    <text evidence="2">The sequence shown here is derived from an EMBL/GenBank/DDBJ whole genome shotgun (WGS) entry which is preliminary data.</text>
</comment>
<dbReference type="Gene3D" id="3.10.490.20">
    <property type="match status" value="1"/>
</dbReference>
<sequence length="292" mass="32299">GGGAGEGSNASVAAVVADILARLPPDFDLEVAQQKFPVSYHQSMNQVLITHTHTHNRLTHTHTHSLINLDKALQGLQVLSSELEGVLRALAIGRVPRLWQATSFPSLKPLAGYIKDLMARLDMLSTWYKKGQPSVFWISGFFFTPSFTTAVLQNYARKHQLPIDSIGFDFEMMKGDAASLEGSVPEGGGVYVQGLFMEGAAWDNEAGLMKESEPKALHAPAPIIWLRPQQLADIHPPPHYDCPVYRTTDRRGTLATTGHSTNFLMMVRLPSDKPQWHWILRGVCMLCSLTDD</sequence>